<dbReference type="GO" id="GO:0003677">
    <property type="term" value="F:DNA binding"/>
    <property type="evidence" value="ECO:0007669"/>
    <property type="project" value="InterPro"/>
</dbReference>
<dbReference type="Gene3D" id="1.20.1060.10">
    <property type="entry name" value="Taq DNA Polymerase, Chain T, domain 4"/>
    <property type="match status" value="1"/>
</dbReference>
<dbReference type="Proteomes" id="UP000011083">
    <property type="component" value="Unassembled WGS sequence"/>
</dbReference>
<feature type="compositionally biased region" description="Acidic residues" evidence="6">
    <location>
        <begin position="224"/>
        <end position="235"/>
    </location>
</feature>
<dbReference type="GeneID" id="14920063"/>
<keyword evidence="3" id="KW-0548">Nucleotidyltransferase</keyword>
<dbReference type="SUPFAM" id="SSF56672">
    <property type="entry name" value="DNA/RNA polymerases"/>
    <property type="match status" value="1"/>
</dbReference>
<dbReference type="InterPro" id="IPR001098">
    <property type="entry name" value="DNA-dir_DNA_pol_A_palm_dom"/>
</dbReference>
<dbReference type="RefSeq" id="XP_004341371.1">
    <property type="nucleotide sequence ID" value="XM_004341323.1"/>
</dbReference>
<evidence type="ECO:0000259" key="7">
    <source>
        <dbReference type="SMART" id="SM00482"/>
    </source>
</evidence>
<dbReference type="Gene3D" id="1.10.150.20">
    <property type="entry name" value="5' to 3' exonuclease, C-terminal subdomain"/>
    <property type="match status" value="1"/>
</dbReference>
<dbReference type="CDD" id="cd08638">
    <property type="entry name" value="DNA_pol_A_theta"/>
    <property type="match status" value="1"/>
</dbReference>
<accession>L8H499</accession>
<dbReference type="GO" id="GO:0006261">
    <property type="term" value="P:DNA-templated DNA replication"/>
    <property type="evidence" value="ECO:0007669"/>
    <property type="project" value="InterPro"/>
</dbReference>
<dbReference type="EMBL" id="KB007933">
    <property type="protein sequence ID" value="ELR19286.1"/>
    <property type="molecule type" value="Genomic_DNA"/>
</dbReference>
<dbReference type="GO" id="GO:0006302">
    <property type="term" value="P:double-strand break repair"/>
    <property type="evidence" value="ECO:0007669"/>
    <property type="project" value="TreeGrafter"/>
</dbReference>
<feature type="compositionally biased region" description="Polar residues" evidence="6">
    <location>
        <begin position="25"/>
        <end position="34"/>
    </location>
</feature>
<dbReference type="Gene3D" id="3.30.70.370">
    <property type="match status" value="1"/>
</dbReference>
<reference evidence="8 9" key="1">
    <citation type="journal article" date="2013" name="Genome Biol.">
        <title>Genome of Acanthamoeba castellanii highlights extensive lateral gene transfer and early evolution of tyrosine kinase signaling.</title>
        <authorList>
            <person name="Clarke M."/>
            <person name="Lohan A.J."/>
            <person name="Liu B."/>
            <person name="Lagkouvardos I."/>
            <person name="Roy S."/>
            <person name="Zafar N."/>
            <person name="Bertelli C."/>
            <person name="Schilde C."/>
            <person name="Kianianmomeni A."/>
            <person name="Burglin T.R."/>
            <person name="Frech C."/>
            <person name="Turcotte B."/>
            <person name="Kopec K.O."/>
            <person name="Synnott J.M."/>
            <person name="Choo C."/>
            <person name="Paponov I."/>
            <person name="Finkler A."/>
            <person name="Soon Heng Tan C."/>
            <person name="Hutchins A.P."/>
            <person name="Weinmeier T."/>
            <person name="Rattei T."/>
            <person name="Chu J.S."/>
            <person name="Gimenez G."/>
            <person name="Irimia M."/>
            <person name="Rigden D.J."/>
            <person name="Fitzpatrick D.A."/>
            <person name="Lorenzo-Morales J."/>
            <person name="Bateman A."/>
            <person name="Chiu C.H."/>
            <person name="Tang P."/>
            <person name="Hegemann P."/>
            <person name="Fromm H."/>
            <person name="Raoult D."/>
            <person name="Greub G."/>
            <person name="Miranda-Saavedra D."/>
            <person name="Chen N."/>
            <person name="Nash P."/>
            <person name="Ginger M.L."/>
            <person name="Horn M."/>
            <person name="Schaap P."/>
            <person name="Caler L."/>
            <person name="Loftus B."/>
        </authorList>
    </citation>
    <scope>NUCLEOTIDE SEQUENCE [LARGE SCALE GENOMIC DNA]</scope>
    <source>
        <strain evidence="8 9">Neff</strain>
    </source>
</reference>
<dbReference type="EC" id="2.7.7.7" evidence="1"/>
<name>L8H499_ACACF</name>
<dbReference type="OrthoDB" id="2320933at2759"/>
<feature type="compositionally biased region" description="Low complexity" evidence="6">
    <location>
        <begin position="961"/>
        <end position="974"/>
    </location>
</feature>
<keyword evidence="4" id="KW-0239">DNA-directed DNA polymerase</keyword>
<feature type="compositionally biased region" description="Acidic residues" evidence="6">
    <location>
        <begin position="40"/>
        <end position="58"/>
    </location>
</feature>
<feature type="compositionally biased region" description="Low complexity" evidence="6">
    <location>
        <begin position="74"/>
        <end position="92"/>
    </location>
</feature>
<dbReference type="InterPro" id="IPR019760">
    <property type="entry name" value="DNA-dir_DNA_pol_A_CS"/>
</dbReference>
<feature type="compositionally biased region" description="Pro residues" evidence="6">
    <location>
        <begin position="936"/>
        <end position="947"/>
    </location>
</feature>
<feature type="region of interest" description="Disordered" evidence="6">
    <location>
        <begin position="1"/>
        <end position="123"/>
    </location>
</feature>
<dbReference type="AlphaFoldDB" id="L8H499"/>
<dbReference type="VEuPathDB" id="AmoebaDB:ACA1_264600"/>
<dbReference type="STRING" id="1257118.L8H499"/>
<gene>
    <name evidence="8" type="ORF">ACA1_264600</name>
</gene>
<dbReference type="KEGG" id="acan:ACA1_264600"/>
<feature type="domain" description="DNA-directed DNA polymerase family A palm" evidence="7">
    <location>
        <begin position="577"/>
        <end position="804"/>
    </location>
</feature>
<feature type="compositionally biased region" description="Gly residues" evidence="6">
    <location>
        <begin position="1"/>
        <end position="10"/>
    </location>
</feature>
<evidence type="ECO:0000256" key="4">
    <source>
        <dbReference type="ARBA" id="ARBA00022932"/>
    </source>
</evidence>
<dbReference type="InterPro" id="IPR002298">
    <property type="entry name" value="DNA_polymerase_A"/>
</dbReference>
<evidence type="ECO:0000313" key="9">
    <source>
        <dbReference type="Proteomes" id="UP000011083"/>
    </source>
</evidence>
<evidence type="ECO:0000256" key="2">
    <source>
        <dbReference type="ARBA" id="ARBA00022679"/>
    </source>
</evidence>
<organism evidence="8 9">
    <name type="scientific">Acanthamoeba castellanii (strain ATCC 30010 / Neff)</name>
    <dbReference type="NCBI Taxonomy" id="1257118"/>
    <lineage>
        <taxon>Eukaryota</taxon>
        <taxon>Amoebozoa</taxon>
        <taxon>Discosea</taxon>
        <taxon>Longamoebia</taxon>
        <taxon>Centramoebida</taxon>
        <taxon>Acanthamoebidae</taxon>
        <taxon>Acanthamoeba</taxon>
    </lineage>
</organism>
<feature type="compositionally biased region" description="Low complexity" evidence="6">
    <location>
        <begin position="1012"/>
        <end position="1035"/>
    </location>
</feature>
<feature type="region of interest" description="Disordered" evidence="6">
    <location>
        <begin position="464"/>
        <end position="484"/>
    </location>
</feature>
<dbReference type="PRINTS" id="PR00868">
    <property type="entry name" value="DNAPOLI"/>
</dbReference>
<dbReference type="Pfam" id="PF00476">
    <property type="entry name" value="DNA_pol_A"/>
    <property type="match status" value="2"/>
</dbReference>
<dbReference type="PANTHER" id="PTHR10133">
    <property type="entry name" value="DNA POLYMERASE I"/>
    <property type="match status" value="1"/>
</dbReference>
<dbReference type="InterPro" id="IPR036397">
    <property type="entry name" value="RNaseH_sf"/>
</dbReference>
<comment type="catalytic activity">
    <reaction evidence="5">
        <text>DNA(n) + a 2'-deoxyribonucleoside 5'-triphosphate = DNA(n+1) + diphosphate</text>
        <dbReference type="Rhea" id="RHEA:22508"/>
        <dbReference type="Rhea" id="RHEA-COMP:17339"/>
        <dbReference type="Rhea" id="RHEA-COMP:17340"/>
        <dbReference type="ChEBI" id="CHEBI:33019"/>
        <dbReference type="ChEBI" id="CHEBI:61560"/>
        <dbReference type="ChEBI" id="CHEBI:173112"/>
        <dbReference type="EC" id="2.7.7.7"/>
    </reaction>
</comment>
<feature type="compositionally biased region" description="Polar residues" evidence="6">
    <location>
        <begin position="852"/>
        <end position="866"/>
    </location>
</feature>
<feature type="region of interest" description="Disordered" evidence="6">
    <location>
        <begin position="837"/>
        <end position="1067"/>
    </location>
</feature>
<evidence type="ECO:0000313" key="8">
    <source>
        <dbReference type="EMBL" id="ELR19286.1"/>
    </source>
</evidence>
<sequence length="1123" mass="121795">MNQSQAGGGSPKKEEPHEDEEPSSLPATTPQSSGHPILYVEDEEKEVVEVEIGEEEEIPLVARRGVQPAPPPAAAVAAPSSSQVVPSTAPSVLGKRKEHPPLVTPEPSQSLPPTPAPETAPRPVHFTTTLQLATTTETTEVESTPAEEAQRQRLLRDVDYTTRHGAPEGAINLCDLGTARFYQEAAQLLKSGKAVAWALMFMDGSTSFRVAKKSSRKTKHAEVAEEASEPQDEETPLGIGFALDDKFYFLPLQEKQGTRVMMSHRWGFLSEFLALGSPKVGHNTQQILRILYSLHPPLQEVDCKNFVDTRIGGWVLRPANNRADPFTYDALLQQYLDVFDNAGDAQEPKSVFSRDLSLLLPLAEKILGLITEQGMLDVFEGQESHLPPILAAMENAGISVDLDKLTAYRAELQQRIALLEQSTFVVVGLSVPRDRAEEWAGKKFLLSSPKQVADVLYNQLKLAPPSTPGQGKGVSQSPKKHPTTSEEALLALQEKHALPGIILEHRHLNKLLRSYIDPFVVHANKRNETASGIPRVCGRWEQVTATGRLASHDPNLQNLPRPESLEFFLDGVECIIPLNLRDSFVAQPGMVFVSADYSQLEMRLLAHISQEAALLQFFSDGHDFFKLVGSRLWGKPSAQVNEKERELAKRVCYGVMYGAGAASLATDLKVSPAKARVFVERFLAQFPAVNRWISDTKRQAHKDCPLPLDVFCARADMSPRHASEGYVRTLFGRRRLLPDIHSTSKEICAAAERQAVNTIIQGTASDLVKQAMLAVDVHLRAQKMKSRLVLQVHDELIYETPVDEIEAMAVLVQRCMEEAAKLDLPLPVSVQVGERIGSLHPYPPGGAEPWSIPQTTSTQKVPTTAESDAGVTEASDAPLPSDREEMAPAPAPAPRELKIPVSASQPAPLRSPTPVHNVRPAAPMRAPEVSGSAPVMRPPASQPPLPGSAPSTVSNPPPRFGSGSSQPAAPTASAPAPPPARSGMPPASSAPPRGPPMMTYSASPATAPPRPAALTPASPASSASPHLLTPLLTAAVKREDEESSLNEDSFSMEEPPVEEEEEEGGDYLGVTGQVLEAGDVEYPHDDVVSQGPDEVPDEDFSMPEEDVELDGMDHDLYADHTLS</sequence>
<evidence type="ECO:0000256" key="5">
    <source>
        <dbReference type="ARBA" id="ARBA00049244"/>
    </source>
</evidence>
<feature type="region of interest" description="Disordered" evidence="6">
    <location>
        <begin position="214"/>
        <end position="235"/>
    </location>
</feature>
<dbReference type="Gene3D" id="3.30.420.10">
    <property type="entry name" value="Ribonuclease H-like superfamily/Ribonuclease H"/>
    <property type="match status" value="1"/>
</dbReference>
<evidence type="ECO:0000256" key="3">
    <source>
        <dbReference type="ARBA" id="ARBA00022695"/>
    </source>
</evidence>
<feature type="compositionally biased region" description="Acidic residues" evidence="6">
    <location>
        <begin position="1055"/>
        <end position="1065"/>
    </location>
</feature>
<evidence type="ECO:0000256" key="6">
    <source>
        <dbReference type="SAM" id="MobiDB-lite"/>
    </source>
</evidence>
<dbReference type="InterPro" id="IPR043502">
    <property type="entry name" value="DNA/RNA_pol_sf"/>
</dbReference>
<feature type="compositionally biased region" description="Pro residues" evidence="6">
    <location>
        <begin position="110"/>
        <end position="120"/>
    </location>
</feature>
<dbReference type="PANTHER" id="PTHR10133:SF62">
    <property type="entry name" value="DNA POLYMERASE THETA"/>
    <property type="match status" value="1"/>
</dbReference>
<protein>
    <recommendedName>
        <fullName evidence="1">DNA-directed DNA polymerase</fullName>
        <ecNumber evidence="1">2.7.7.7</ecNumber>
    </recommendedName>
</protein>
<proteinExistence type="predicted"/>
<dbReference type="PROSITE" id="PS00447">
    <property type="entry name" value="DNA_POLYMERASE_A"/>
    <property type="match status" value="1"/>
</dbReference>
<evidence type="ECO:0000256" key="1">
    <source>
        <dbReference type="ARBA" id="ARBA00012417"/>
    </source>
</evidence>
<dbReference type="GO" id="GO:0003887">
    <property type="term" value="F:DNA-directed DNA polymerase activity"/>
    <property type="evidence" value="ECO:0007669"/>
    <property type="project" value="UniProtKB-KW"/>
</dbReference>
<keyword evidence="9" id="KW-1185">Reference proteome</keyword>
<dbReference type="SMART" id="SM00482">
    <property type="entry name" value="POLAc"/>
    <property type="match status" value="1"/>
</dbReference>
<keyword evidence="2" id="KW-0808">Transferase</keyword>